<feature type="domain" description="ParB-like N-terminal" evidence="4">
    <location>
        <begin position="26"/>
        <end position="114"/>
    </location>
</feature>
<dbReference type="SUPFAM" id="SSF110849">
    <property type="entry name" value="ParB/Sulfiredoxin"/>
    <property type="match status" value="1"/>
</dbReference>
<comment type="caution">
    <text evidence="5">The sequence shown here is derived from an EMBL/GenBank/DDBJ whole genome shotgun (WGS) entry which is preliminary data.</text>
</comment>
<evidence type="ECO:0000256" key="3">
    <source>
        <dbReference type="ARBA" id="ARBA00023125"/>
    </source>
</evidence>
<dbReference type="PANTHER" id="PTHR33375:SF1">
    <property type="entry name" value="CHROMOSOME-PARTITIONING PROTEIN PARB-RELATED"/>
    <property type="match status" value="1"/>
</dbReference>
<dbReference type="InterPro" id="IPR003115">
    <property type="entry name" value="ParB_N"/>
</dbReference>
<dbReference type="SMART" id="SM00470">
    <property type="entry name" value="ParB"/>
    <property type="match status" value="1"/>
</dbReference>
<dbReference type="GO" id="GO:0007059">
    <property type="term" value="P:chromosome segregation"/>
    <property type="evidence" value="ECO:0007669"/>
    <property type="project" value="UniProtKB-KW"/>
</dbReference>
<dbReference type="Gene3D" id="3.90.1530.30">
    <property type="match status" value="1"/>
</dbReference>
<protein>
    <submittedName>
        <fullName evidence="5">ParB/RepB/Spo0J family partition protein</fullName>
    </submittedName>
</protein>
<dbReference type="Pfam" id="PF02195">
    <property type="entry name" value="ParB_N"/>
    <property type="match status" value="1"/>
</dbReference>
<gene>
    <name evidence="5" type="ORF">ENS41_02450</name>
</gene>
<comment type="similarity">
    <text evidence="1">Belongs to the ParB family.</text>
</comment>
<dbReference type="AlphaFoldDB" id="A0A7C4GD53"/>
<dbReference type="GO" id="GO:0003677">
    <property type="term" value="F:DNA binding"/>
    <property type="evidence" value="ECO:0007669"/>
    <property type="project" value="UniProtKB-KW"/>
</dbReference>
<proteinExistence type="inferred from homology"/>
<name>A0A7C4GD53_UNCW3</name>
<dbReference type="Pfam" id="PF23552">
    <property type="entry name" value="ParB_C"/>
    <property type="match status" value="1"/>
</dbReference>
<dbReference type="NCBIfam" id="TIGR00180">
    <property type="entry name" value="parB_part"/>
    <property type="match status" value="1"/>
</dbReference>
<dbReference type="InterPro" id="IPR057240">
    <property type="entry name" value="ParB_dimer_C"/>
</dbReference>
<evidence type="ECO:0000313" key="5">
    <source>
        <dbReference type="EMBL" id="HGK27797.1"/>
    </source>
</evidence>
<reference evidence="5" key="1">
    <citation type="journal article" date="2020" name="mSystems">
        <title>Genome- and Community-Level Interaction Insights into Carbon Utilization and Element Cycling Functions of Hydrothermarchaeota in Hydrothermal Sediment.</title>
        <authorList>
            <person name="Zhou Z."/>
            <person name="Liu Y."/>
            <person name="Xu W."/>
            <person name="Pan J."/>
            <person name="Luo Z.H."/>
            <person name="Li M."/>
        </authorList>
    </citation>
    <scope>NUCLEOTIDE SEQUENCE [LARGE SCALE GENOMIC DNA]</scope>
    <source>
        <strain evidence="5">SpSt-488</strain>
    </source>
</reference>
<dbReference type="FunFam" id="1.10.10.2830:FF:000001">
    <property type="entry name" value="Chromosome partitioning protein ParB"/>
    <property type="match status" value="1"/>
</dbReference>
<dbReference type="SUPFAM" id="SSF109709">
    <property type="entry name" value="KorB DNA-binding domain-like"/>
    <property type="match status" value="1"/>
</dbReference>
<dbReference type="InterPro" id="IPR041468">
    <property type="entry name" value="HTH_ParB/Spo0J"/>
</dbReference>
<evidence type="ECO:0000256" key="1">
    <source>
        <dbReference type="ARBA" id="ARBA00006295"/>
    </source>
</evidence>
<dbReference type="Gene3D" id="1.10.10.2830">
    <property type="match status" value="1"/>
</dbReference>
<dbReference type="InterPro" id="IPR004437">
    <property type="entry name" value="ParB/RepB/Spo0J"/>
</dbReference>
<dbReference type="GO" id="GO:0045881">
    <property type="term" value="P:positive regulation of sporulation resulting in formation of a cellular spore"/>
    <property type="evidence" value="ECO:0007669"/>
    <property type="project" value="TreeGrafter"/>
</dbReference>
<dbReference type="Pfam" id="PF17762">
    <property type="entry name" value="HTH_ParB"/>
    <property type="match status" value="1"/>
</dbReference>
<evidence type="ECO:0000256" key="2">
    <source>
        <dbReference type="ARBA" id="ARBA00022829"/>
    </source>
</evidence>
<evidence type="ECO:0000259" key="4">
    <source>
        <dbReference type="SMART" id="SM00470"/>
    </source>
</evidence>
<dbReference type="CDD" id="cd16393">
    <property type="entry name" value="SPO0J_N"/>
    <property type="match status" value="1"/>
</dbReference>
<dbReference type="InterPro" id="IPR036086">
    <property type="entry name" value="ParB/Sulfiredoxin_sf"/>
</dbReference>
<sequence length="278" mass="31275">MSRKALGKGIRAIIPEQTQEQLSAAMPVPIDEVRPNPYQPRQAVEEDLSELVSSIKEKGVLQPVVVRRRRDGYELVMGERRLRAAKLAGLERIPAVVRPVEDGEMLELALVENVQRSNLNPIEEAAAYKRLADEFGLSQEEIAARVGRDRSTVANALRLLTLPRAVREALVSRQITAGHARALLQLATRREQVETCERIVREGLSVRAAEKLCGERRPKPARPQPERDPHIVELEESLQERLGTKVHISTPGRAPGRISIEFFSDEDLERIVRIIRPE</sequence>
<dbReference type="FunFam" id="3.90.1530.30:FF:000001">
    <property type="entry name" value="Chromosome partitioning protein ParB"/>
    <property type="match status" value="1"/>
</dbReference>
<dbReference type="InterPro" id="IPR050336">
    <property type="entry name" value="Chromosome_partition/occlusion"/>
</dbReference>
<dbReference type="GO" id="GO:0005694">
    <property type="term" value="C:chromosome"/>
    <property type="evidence" value="ECO:0007669"/>
    <property type="project" value="TreeGrafter"/>
</dbReference>
<organism evidence="5">
    <name type="scientific">candidate division WOR-3 bacterium</name>
    <dbReference type="NCBI Taxonomy" id="2052148"/>
    <lineage>
        <taxon>Bacteria</taxon>
        <taxon>Bacteria division WOR-3</taxon>
    </lineage>
</organism>
<accession>A0A7C4GD53</accession>
<keyword evidence="2" id="KW-0159">Chromosome partition</keyword>
<keyword evidence="3" id="KW-0238">DNA-binding</keyword>
<dbReference type="PANTHER" id="PTHR33375">
    <property type="entry name" value="CHROMOSOME-PARTITIONING PROTEIN PARB-RELATED"/>
    <property type="match status" value="1"/>
</dbReference>
<dbReference type="EMBL" id="DSUT01000043">
    <property type="protein sequence ID" value="HGK27797.1"/>
    <property type="molecule type" value="Genomic_DNA"/>
</dbReference>